<feature type="compositionally biased region" description="Polar residues" evidence="1">
    <location>
        <begin position="44"/>
        <end position="55"/>
    </location>
</feature>
<accession>M9TDX1</accession>
<feature type="region of interest" description="Disordered" evidence="1">
    <location>
        <begin position="35"/>
        <end position="55"/>
    </location>
</feature>
<dbReference type="KEGG" id="ecas:ECBG_04207"/>
<reference evidence="3 4" key="2">
    <citation type="submission" date="2013-03" db="EMBL/GenBank/DDBJ databases">
        <title>The Genome Sequence of Enterococcus casseliflavus EC20 (899205).</title>
        <authorList>
            <consortium name="The Broad Institute Genomics Platform"/>
            <consortium name="The Broad Institute Genome Sequencing Center for Infectious Disease"/>
            <person name="Russ C."/>
            <person name="Feldgarden M."/>
            <person name="Gilmore M."/>
            <person name="Manson J."/>
            <person name="Palmer K."/>
            <person name="Carniol K."/>
            <person name="Walker B."/>
            <person name="Young S.K."/>
            <person name="Zeng Q."/>
            <person name="Gargeya S."/>
            <person name="Fitzgerald M."/>
            <person name="Haas B."/>
            <person name="Abouelleil A."/>
            <person name="Allen A.W."/>
            <person name="Alvarado L."/>
            <person name="Arachchi H.M."/>
            <person name="Berlin A.M."/>
            <person name="Chapman S.B."/>
            <person name="Gainer-Dewar J."/>
            <person name="Goldberg J."/>
            <person name="Griggs A."/>
            <person name="Gujja S."/>
            <person name="Hansen M."/>
            <person name="Howarth C."/>
            <person name="Imamovic A."/>
            <person name="Ireland A."/>
            <person name="Larimer J."/>
            <person name="McCowan C."/>
            <person name="Murphy C."/>
            <person name="Pearson M."/>
            <person name="Poon T.W."/>
            <person name="Priest M."/>
            <person name="Roberts A."/>
            <person name="Saif S."/>
            <person name="Shea T."/>
            <person name="Sisk P."/>
            <person name="Sykes S."/>
            <person name="Wortman J."/>
            <person name="Nusbaum C."/>
            <person name="Birren B."/>
        </authorList>
    </citation>
    <scope>NUCLEOTIDE SEQUENCE [LARGE SCALE GENOMIC DNA]</scope>
    <source>
        <strain evidence="3 4">EC20</strain>
    </source>
</reference>
<evidence type="ECO:0000256" key="2">
    <source>
        <dbReference type="SAM" id="SignalP"/>
    </source>
</evidence>
<evidence type="ECO:0000313" key="3">
    <source>
        <dbReference type="EMBL" id="AGJ01160.1"/>
    </source>
</evidence>
<dbReference type="HOGENOM" id="CLU_3024988_0_0_9"/>
<feature type="chain" id="PRO_5004102602" evidence="2">
    <location>
        <begin position="34"/>
        <end position="55"/>
    </location>
</feature>
<protein>
    <submittedName>
        <fullName evidence="3">Uncharacterized protein</fullName>
    </submittedName>
</protein>
<sequence>MKMKKRVIISKSALVGMLILGTTFPSTWPIAQATETQQTKQQTPSIDSTEIQQEA</sequence>
<dbReference type="Proteomes" id="UP000012675">
    <property type="component" value="Chromosome"/>
</dbReference>
<dbReference type="EMBL" id="CP004856">
    <property type="protein sequence ID" value="AGJ01160.1"/>
    <property type="molecule type" value="Genomic_DNA"/>
</dbReference>
<proteinExistence type="predicted"/>
<keyword evidence="2" id="KW-0732">Signal</keyword>
<gene>
    <name evidence="3" type="ORF">ECBG_04207</name>
</gene>
<evidence type="ECO:0000256" key="1">
    <source>
        <dbReference type="SAM" id="MobiDB-lite"/>
    </source>
</evidence>
<dbReference type="AlphaFoldDB" id="M9TDX1"/>
<name>M9TDX1_ENTCA</name>
<organism evidence="3 4">
    <name type="scientific">Enterococcus casseliflavus EC20</name>
    <dbReference type="NCBI Taxonomy" id="565655"/>
    <lineage>
        <taxon>Bacteria</taxon>
        <taxon>Bacillati</taxon>
        <taxon>Bacillota</taxon>
        <taxon>Bacilli</taxon>
        <taxon>Lactobacillales</taxon>
        <taxon>Enterococcaceae</taxon>
        <taxon>Enterococcus</taxon>
    </lineage>
</organism>
<keyword evidence="4" id="KW-1185">Reference proteome</keyword>
<evidence type="ECO:0000313" key="4">
    <source>
        <dbReference type="Proteomes" id="UP000012675"/>
    </source>
</evidence>
<reference evidence="3 4" key="1">
    <citation type="submission" date="2009-02" db="EMBL/GenBank/DDBJ databases">
        <authorList>
            <consortium name="The Broad Institute Genome Sequencing Platform"/>
            <person name="Feldgarden M."/>
            <person name="Young S.K."/>
            <person name="Kodira C.D."/>
            <person name="Zeng Q."/>
            <person name="Koehrsen M."/>
            <person name="Alvarado L."/>
            <person name="Berlin A."/>
            <person name="Borenstein D."/>
            <person name="Chen Z."/>
            <person name="Engels R."/>
            <person name="Freedman E."/>
            <person name="Gellesch M."/>
            <person name="Goldberg J."/>
            <person name="Griggs A."/>
            <person name="Gujja S."/>
            <person name="Heiman D."/>
            <person name="Hepburn T."/>
            <person name="Howarth C."/>
            <person name="Jen D."/>
            <person name="Larson L."/>
            <person name="Lewis B."/>
            <person name="Mehta T."/>
            <person name="Park D."/>
            <person name="Pearson M."/>
            <person name="Roberts A."/>
            <person name="Saif S."/>
            <person name="Shea T."/>
            <person name="Shenoy N."/>
            <person name="Sisk P."/>
            <person name="Stolte C."/>
            <person name="Sykes S."/>
            <person name="Walk T."/>
            <person name="White J."/>
            <person name="Yandava C."/>
            <person name="Gilmore M."/>
            <person name="Manson J."/>
            <person name="Palmer K."/>
            <person name="Carniol K."/>
            <person name="Lander E."/>
            <person name="Nusbaum C."/>
            <person name="Galagan J."/>
            <person name="Birren B."/>
        </authorList>
    </citation>
    <scope>NUCLEOTIDE SEQUENCE [LARGE SCALE GENOMIC DNA]</scope>
    <source>
        <strain evidence="3 4">EC20</strain>
    </source>
</reference>
<feature type="signal peptide" evidence="2">
    <location>
        <begin position="1"/>
        <end position="33"/>
    </location>
</feature>